<dbReference type="Pfam" id="PF22123">
    <property type="entry name" value="Exu_RNase_H_like"/>
    <property type="match status" value="1"/>
</dbReference>
<comment type="caution">
    <text evidence="9">The sequence shown here is derived from an EMBL/GenBank/DDBJ whole genome shotgun (WGS) entry which is preliminary data.</text>
</comment>
<dbReference type="SMART" id="SM00479">
    <property type="entry name" value="EXOIII"/>
    <property type="match status" value="1"/>
</dbReference>
<dbReference type="EMBL" id="CAJPWZ010003246">
    <property type="protein sequence ID" value="CAG2254539.1"/>
    <property type="molecule type" value="Genomic_DNA"/>
</dbReference>
<comment type="similarity">
    <text evidence="7">Belongs to the exonuclease superfamily. TREX family.</text>
</comment>
<dbReference type="OrthoDB" id="6056408at2759"/>
<protein>
    <recommendedName>
        <fullName evidence="8">Exonuclease domain-containing protein</fullName>
    </recommendedName>
</protein>
<dbReference type="InterPro" id="IPR036397">
    <property type="entry name" value="RNaseH_sf"/>
</dbReference>
<evidence type="ECO:0000313" key="10">
    <source>
        <dbReference type="Proteomes" id="UP000683360"/>
    </source>
</evidence>
<evidence type="ECO:0000256" key="4">
    <source>
        <dbReference type="ARBA" id="ARBA00022801"/>
    </source>
</evidence>
<keyword evidence="4" id="KW-0378">Hydrolase</keyword>
<keyword evidence="2" id="KW-0540">Nuclease</keyword>
<dbReference type="Proteomes" id="UP000683360">
    <property type="component" value="Unassembled WGS sequence"/>
</dbReference>
<dbReference type="Gene3D" id="3.30.420.10">
    <property type="entry name" value="Ribonuclease H-like superfamily/Ribonuclease H"/>
    <property type="match status" value="1"/>
</dbReference>
<keyword evidence="3" id="KW-0479">Metal-binding</keyword>
<dbReference type="PANTHER" id="PTHR13058">
    <property type="entry name" value="THREE PRIME REPAIR EXONUCLEASE 1, 2"/>
    <property type="match status" value="1"/>
</dbReference>
<dbReference type="InterPro" id="IPR054362">
    <property type="entry name" value="Exu_RNase_H-like"/>
</dbReference>
<evidence type="ECO:0000256" key="7">
    <source>
        <dbReference type="ARBA" id="ARBA00025769"/>
    </source>
</evidence>
<dbReference type="InterPro" id="IPR049012">
    <property type="entry name" value="Mutator_transp_dom"/>
</dbReference>
<dbReference type="CDD" id="cd06127">
    <property type="entry name" value="DEDDh"/>
    <property type="match status" value="1"/>
</dbReference>
<feature type="domain" description="Exonuclease" evidence="8">
    <location>
        <begin position="155"/>
        <end position="331"/>
    </location>
</feature>
<accession>A0A8S3VLK5</accession>
<evidence type="ECO:0000313" key="9">
    <source>
        <dbReference type="EMBL" id="CAG2254539.1"/>
    </source>
</evidence>
<dbReference type="GO" id="GO:0008296">
    <property type="term" value="F:3'-5'-DNA exonuclease activity"/>
    <property type="evidence" value="ECO:0007669"/>
    <property type="project" value="TreeGrafter"/>
</dbReference>
<dbReference type="InterPro" id="IPR057617">
    <property type="entry name" value="PML_C"/>
</dbReference>
<dbReference type="InterPro" id="IPR013520">
    <property type="entry name" value="Ribonucl_H"/>
</dbReference>
<evidence type="ECO:0000256" key="5">
    <source>
        <dbReference type="ARBA" id="ARBA00022839"/>
    </source>
</evidence>
<dbReference type="GO" id="GO:0046872">
    <property type="term" value="F:metal ion binding"/>
    <property type="evidence" value="ECO:0007669"/>
    <property type="project" value="UniProtKB-KW"/>
</dbReference>
<dbReference type="GO" id="GO:0003676">
    <property type="term" value="F:nucleic acid binding"/>
    <property type="evidence" value="ECO:0007669"/>
    <property type="project" value="InterPro"/>
</dbReference>
<organism evidence="9 10">
    <name type="scientific">Mytilus edulis</name>
    <name type="common">Blue mussel</name>
    <dbReference type="NCBI Taxonomy" id="6550"/>
    <lineage>
        <taxon>Eukaryota</taxon>
        <taxon>Metazoa</taxon>
        <taxon>Spiralia</taxon>
        <taxon>Lophotrochozoa</taxon>
        <taxon>Mollusca</taxon>
        <taxon>Bivalvia</taxon>
        <taxon>Autobranchia</taxon>
        <taxon>Pteriomorphia</taxon>
        <taxon>Mytilida</taxon>
        <taxon>Mytiloidea</taxon>
        <taxon>Mytilidae</taxon>
        <taxon>Mytilinae</taxon>
        <taxon>Mytilus</taxon>
    </lineage>
</organism>
<comment type="cofactor">
    <cofactor evidence="1">
        <name>Mg(2+)</name>
        <dbReference type="ChEBI" id="CHEBI:18420"/>
    </cofactor>
</comment>
<dbReference type="AlphaFoldDB" id="A0A8S3VLK5"/>
<reference evidence="9" key="1">
    <citation type="submission" date="2021-03" db="EMBL/GenBank/DDBJ databases">
        <authorList>
            <person name="Bekaert M."/>
        </authorList>
    </citation>
    <scope>NUCLEOTIDE SEQUENCE</scope>
</reference>
<dbReference type="InterPro" id="IPR012337">
    <property type="entry name" value="RNaseH-like_sf"/>
</dbReference>
<keyword evidence="5" id="KW-0269">Exonuclease</keyword>
<evidence type="ECO:0000256" key="2">
    <source>
        <dbReference type="ARBA" id="ARBA00022722"/>
    </source>
</evidence>
<evidence type="ECO:0000256" key="3">
    <source>
        <dbReference type="ARBA" id="ARBA00022723"/>
    </source>
</evidence>
<evidence type="ECO:0000259" key="8">
    <source>
        <dbReference type="SMART" id="SM00479"/>
    </source>
</evidence>
<gene>
    <name evidence="9" type="ORF">MEDL_66029</name>
</gene>
<keyword evidence="10" id="KW-1185">Reference proteome</keyword>
<proteinExistence type="inferred from homology"/>
<dbReference type="SUPFAM" id="SSF53098">
    <property type="entry name" value="Ribonuclease H-like"/>
    <property type="match status" value="1"/>
</dbReference>
<name>A0A8S3VLK5_MYTED</name>
<dbReference type="PANTHER" id="PTHR13058:SF22">
    <property type="entry name" value="EXODEOXYRIBONUCLEASE III"/>
    <property type="match status" value="1"/>
</dbReference>
<dbReference type="Pfam" id="PF20700">
    <property type="entry name" value="Mutator"/>
    <property type="match status" value="1"/>
</dbReference>
<dbReference type="GO" id="GO:0006308">
    <property type="term" value="P:DNA catabolic process"/>
    <property type="evidence" value="ECO:0007669"/>
    <property type="project" value="TreeGrafter"/>
</dbReference>
<evidence type="ECO:0000256" key="1">
    <source>
        <dbReference type="ARBA" id="ARBA00001946"/>
    </source>
</evidence>
<dbReference type="InterPro" id="IPR040393">
    <property type="entry name" value="TREX1/2"/>
</dbReference>
<dbReference type="Pfam" id="PF25244">
    <property type="entry name" value="PML_C"/>
    <property type="match status" value="1"/>
</dbReference>
<dbReference type="GO" id="GO:0005737">
    <property type="term" value="C:cytoplasm"/>
    <property type="evidence" value="ECO:0007669"/>
    <property type="project" value="TreeGrafter"/>
</dbReference>
<sequence length="439" mass="49258">MIGTRTGMILDYSLRSRTCRVCVTARRMKNIPKVHICRKNYSGSSKAMEADMVVQMVADARIKGTNIMTIVGDEDATTIARLRNKVDKSIIKLSDSNHVKKHMKTYISSCEVREGISNQSVIDMDESRLDPEYITEIPLPRTSRIEAPLKHDSVTEIFFDIEATGLSRSSHITQLAAKSAAESFSRFVLPQHQITPKAAEITGLTFENGQLLSNGNVLPAVHIKKCLNDFISFLEKTKNNVLICHNVQTYDCVLLYTSLQKCNLLDKFKSTVIGFIDTLPLFKLSHPGLNSYSQTNLFETFMSKSYEAHRADEDVDALCTLVNKKIELNVHFEKVYIPECVISDKFNSIKELHKNLPSLKLLIDRKILSLGMARIIASSGLCLEHLKLAFSRNGCKGIKDLFTEKSGSGVRVTKSEKIIRQVSEFLLNLKSTNCSSVEQ</sequence>
<evidence type="ECO:0000256" key="6">
    <source>
        <dbReference type="ARBA" id="ARBA00022842"/>
    </source>
</evidence>
<keyword evidence="6" id="KW-0460">Magnesium</keyword>